<dbReference type="AlphaFoldDB" id="A0A0L8VCT7"/>
<organism evidence="2 3">
    <name type="scientific">Sunxiuqinia dokdonensis</name>
    <dbReference type="NCBI Taxonomy" id="1409788"/>
    <lineage>
        <taxon>Bacteria</taxon>
        <taxon>Pseudomonadati</taxon>
        <taxon>Bacteroidota</taxon>
        <taxon>Bacteroidia</taxon>
        <taxon>Marinilabiliales</taxon>
        <taxon>Prolixibacteraceae</taxon>
        <taxon>Sunxiuqinia</taxon>
    </lineage>
</organism>
<keyword evidence="3" id="KW-1185">Reference proteome</keyword>
<evidence type="ECO:0000313" key="3">
    <source>
        <dbReference type="Proteomes" id="UP000036958"/>
    </source>
</evidence>
<dbReference type="Proteomes" id="UP000036958">
    <property type="component" value="Unassembled WGS sequence"/>
</dbReference>
<evidence type="ECO:0000256" key="1">
    <source>
        <dbReference type="SAM" id="MobiDB-lite"/>
    </source>
</evidence>
<dbReference type="EMBL" id="LGIA01000052">
    <property type="protein sequence ID" value="KOH46002.1"/>
    <property type="molecule type" value="Genomic_DNA"/>
</dbReference>
<protein>
    <submittedName>
        <fullName evidence="2">Uncharacterized protein</fullName>
    </submittedName>
</protein>
<accession>A0A0L8VCT7</accession>
<evidence type="ECO:0000313" key="2">
    <source>
        <dbReference type="EMBL" id="KOH46002.1"/>
    </source>
</evidence>
<comment type="caution">
    <text evidence="2">The sequence shown here is derived from an EMBL/GenBank/DDBJ whole genome shotgun (WGS) entry which is preliminary data.</text>
</comment>
<gene>
    <name evidence="2" type="ORF">NC99_11750</name>
</gene>
<name>A0A0L8VCT7_9BACT</name>
<sequence length="37" mass="4053">MLPDIQWEQAEVGTGNESSAKSSRPKYAENSSLCIPE</sequence>
<proteinExistence type="predicted"/>
<reference evidence="3" key="1">
    <citation type="submission" date="2015-07" db="EMBL/GenBank/DDBJ databases">
        <title>Genome sequencing of Sunxiuqinia dokdonensis strain SK.</title>
        <authorList>
            <person name="Ahn S."/>
            <person name="Kim B.-C."/>
        </authorList>
    </citation>
    <scope>NUCLEOTIDE SEQUENCE [LARGE SCALE GENOMIC DNA]</scope>
    <source>
        <strain evidence="3">SK</strain>
    </source>
</reference>
<feature type="region of interest" description="Disordered" evidence="1">
    <location>
        <begin position="1"/>
        <end position="37"/>
    </location>
</feature>